<dbReference type="InterPro" id="IPR009081">
    <property type="entry name" value="PP-bd_ACP"/>
</dbReference>
<dbReference type="Proteomes" id="UP000663802">
    <property type="component" value="Unassembled WGS sequence"/>
</dbReference>
<feature type="domain" description="Carrier" evidence="1">
    <location>
        <begin position="20"/>
        <end position="94"/>
    </location>
</feature>
<evidence type="ECO:0000259" key="1">
    <source>
        <dbReference type="PROSITE" id="PS50075"/>
    </source>
</evidence>
<gene>
    <name evidence="2" type="ORF">CSC2_13930</name>
</gene>
<comment type="caution">
    <text evidence="2">The sequence shown here is derived from an EMBL/GenBank/DDBJ whole genome shotgun (WGS) entry which is preliminary data.</text>
</comment>
<keyword evidence="3" id="KW-1185">Reference proteome</keyword>
<accession>A0ABQ1E7V3</accession>
<organism evidence="2 3">
    <name type="scientific">Clostridium zeae</name>
    <dbReference type="NCBI Taxonomy" id="2759022"/>
    <lineage>
        <taxon>Bacteria</taxon>
        <taxon>Bacillati</taxon>
        <taxon>Bacillota</taxon>
        <taxon>Clostridia</taxon>
        <taxon>Eubacteriales</taxon>
        <taxon>Clostridiaceae</taxon>
        <taxon>Clostridium</taxon>
    </lineage>
</organism>
<reference evidence="2 3" key="1">
    <citation type="journal article" date="2021" name="Int. J. Syst. Evol. Microbiol.">
        <title>Clostridium zeae sp. nov., isolated from corn silage.</title>
        <authorList>
            <person name="Kobayashi H."/>
            <person name="Tanizawa Y."/>
            <person name="Yagura M."/>
            <person name="Sakamoto M."/>
            <person name="Ohkuma M."/>
            <person name="Tohno M."/>
        </authorList>
    </citation>
    <scope>NUCLEOTIDE SEQUENCE [LARGE SCALE GENOMIC DNA]</scope>
    <source>
        <strain evidence="2 3">CSC2</strain>
    </source>
</reference>
<dbReference type="InterPro" id="IPR036736">
    <property type="entry name" value="ACP-like_sf"/>
</dbReference>
<name>A0ABQ1E7V3_9CLOT</name>
<sequence length="96" mass="10968">MNETISYRVKKSIIERLNLRIEPENVDDEAAIFASDDMEEQEDGVIIKNLGLDSIDALEIIVAVGKEFDIKIDDEDMHVLQNLKTLTDYITSKIEQ</sequence>
<dbReference type="EMBL" id="BMBA01000001">
    <property type="protein sequence ID" value="GFZ30867.1"/>
    <property type="molecule type" value="Genomic_DNA"/>
</dbReference>
<dbReference type="Gene3D" id="1.10.1200.10">
    <property type="entry name" value="ACP-like"/>
    <property type="match status" value="1"/>
</dbReference>
<dbReference type="SUPFAM" id="SSF47336">
    <property type="entry name" value="ACP-like"/>
    <property type="match status" value="1"/>
</dbReference>
<evidence type="ECO:0000313" key="3">
    <source>
        <dbReference type="Proteomes" id="UP000663802"/>
    </source>
</evidence>
<proteinExistence type="predicted"/>
<dbReference type="RefSeq" id="WP_206868934.1">
    <property type="nucleotide sequence ID" value="NZ_BMBA01000001.1"/>
</dbReference>
<evidence type="ECO:0000313" key="2">
    <source>
        <dbReference type="EMBL" id="GFZ30867.1"/>
    </source>
</evidence>
<dbReference type="PROSITE" id="PS50075">
    <property type="entry name" value="CARRIER"/>
    <property type="match status" value="1"/>
</dbReference>
<dbReference type="Pfam" id="PF00550">
    <property type="entry name" value="PP-binding"/>
    <property type="match status" value="1"/>
</dbReference>
<protein>
    <submittedName>
        <fullName evidence="2">Acyl carrier protein</fullName>
    </submittedName>
</protein>